<organism evidence="1 2">
    <name type="scientific">Rhodofomes roseus</name>
    <dbReference type="NCBI Taxonomy" id="34475"/>
    <lineage>
        <taxon>Eukaryota</taxon>
        <taxon>Fungi</taxon>
        <taxon>Dikarya</taxon>
        <taxon>Basidiomycota</taxon>
        <taxon>Agaricomycotina</taxon>
        <taxon>Agaricomycetes</taxon>
        <taxon>Polyporales</taxon>
        <taxon>Rhodofomes</taxon>
    </lineage>
</organism>
<sequence length="523" mass="58314">MTTDEKLAVPNGSGAVTSTPIALVPDDILHQVFMLVVAEAWEGRGTLSTHPWNNMTCLAISHICRYWRRFTLASPQLWSYLSITLYSGIDQLETYIKRSQGMPLYVKYTGSANVAMPNPSWGQKGVVLVDQSYRFVEFHVSEMRREDISALLSFFRKPAPLLRRLYLHAPVQLLGPSIFARDMPALRHIELSGVLLAWLPYRNMDTMILKDQLTPTLGKLLSALKDCPKLTVLKLGLLGAMGNAAIMGGMTVAGDPQAETVHLPELRELSLSSMAPVDMANILRHLVFSKTTTLDLKFYGHNNLPLELATECPSLGAIATVQENIILELIGALEWSTHIVLRSADNKLRIEWEWYEAGGLPEILDTAGFSAISFPALKHLTIIANSFRLQEAQWRQILARAPTATAMELNIRDSMVPELFAALSRAGGAEGGDAPQLVCPKLTHLKLSRLEEHMTILRGMAEAIERRALHDLRLHAIDIISRKARKRFPREIETRLRRCVSSVTVKYDGPSMDFGSLSAQLYE</sequence>
<dbReference type="EMBL" id="SEKV01000039">
    <property type="protein sequence ID" value="TFY68034.1"/>
    <property type="molecule type" value="Genomic_DNA"/>
</dbReference>
<accession>A0A4Y9Z081</accession>
<reference evidence="1 2" key="1">
    <citation type="submission" date="2019-01" db="EMBL/GenBank/DDBJ databases">
        <title>Genome sequencing of the rare red list fungi Fomitopsis rosea.</title>
        <authorList>
            <person name="Buettner E."/>
            <person name="Kellner H."/>
        </authorList>
    </citation>
    <scope>NUCLEOTIDE SEQUENCE [LARGE SCALE GENOMIC DNA]</scope>
    <source>
        <strain evidence="1 2">DSM 105464</strain>
    </source>
</reference>
<dbReference type="AlphaFoldDB" id="A0A4Y9Z081"/>
<proteinExistence type="predicted"/>
<dbReference type="Gene3D" id="3.80.10.10">
    <property type="entry name" value="Ribonuclease Inhibitor"/>
    <property type="match status" value="1"/>
</dbReference>
<protein>
    <submittedName>
        <fullName evidence="1">Uncharacterized protein</fullName>
    </submittedName>
</protein>
<name>A0A4Y9Z081_9APHY</name>
<evidence type="ECO:0000313" key="1">
    <source>
        <dbReference type="EMBL" id="TFY68034.1"/>
    </source>
</evidence>
<gene>
    <name evidence="1" type="ORF">EVJ58_g1270</name>
</gene>
<dbReference type="Proteomes" id="UP000298390">
    <property type="component" value="Unassembled WGS sequence"/>
</dbReference>
<evidence type="ECO:0000313" key="2">
    <source>
        <dbReference type="Proteomes" id="UP000298390"/>
    </source>
</evidence>
<dbReference type="SUPFAM" id="SSF52047">
    <property type="entry name" value="RNI-like"/>
    <property type="match status" value="1"/>
</dbReference>
<comment type="caution">
    <text evidence="1">The sequence shown here is derived from an EMBL/GenBank/DDBJ whole genome shotgun (WGS) entry which is preliminary data.</text>
</comment>
<dbReference type="InterPro" id="IPR032675">
    <property type="entry name" value="LRR_dom_sf"/>
</dbReference>